<dbReference type="InterPro" id="IPR002048">
    <property type="entry name" value="EF_hand_dom"/>
</dbReference>
<keyword evidence="2" id="KW-0677">Repeat</keyword>
<protein>
    <submittedName>
        <fullName evidence="6">RNA polymerase sigma-70 factor</fullName>
        <ecNumber evidence="6">2.7.7.6</ecNumber>
    </submittedName>
</protein>
<dbReference type="InterPro" id="IPR011992">
    <property type="entry name" value="EF-hand-dom_pair"/>
</dbReference>
<dbReference type="RefSeq" id="WP_009804425.1">
    <property type="nucleotide sequence ID" value="NZ_CH724131.1"/>
</dbReference>
<feature type="compositionally biased region" description="Acidic residues" evidence="3">
    <location>
        <begin position="131"/>
        <end position="144"/>
    </location>
</feature>
<dbReference type="Pfam" id="PF13202">
    <property type="entry name" value="EF-hand_5"/>
    <property type="match status" value="4"/>
</dbReference>
<dbReference type="HOGENOM" id="CLU_091273_2_0_5"/>
<dbReference type="OrthoDB" id="5470953at2"/>
<dbReference type="PROSITE" id="PS50222">
    <property type="entry name" value="EF_HAND_2"/>
    <property type="match status" value="1"/>
</dbReference>
<feature type="compositionally biased region" description="Basic and acidic residues" evidence="3">
    <location>
        <begin position="117"/>
        <end position="130"/>
    </location>
</feature>
<name>A3U1Y8_PSEBH</name>
<proteinExistence type="predicted"/>
<dbReference type="InterPro" id="IPR018247">
    <property type="entry name" value="EF_Hand_1_Ca_BS"/>
</dbReference>
<keyword evidence="1" id="KW-0479">Metal-binding</keyword>
<evidence type="ECO:0000256" key="4">
    <source>
        <dbReference type="SAM" id="SignalP"/>
    </source>
</evidence>
<dbReference type="EMBL" id="AAMO01000010">
    <property type="protein sequence ID" value="EAQ01922.1"/>
    <property type="molecule type" value="Genomic_DNA"/>
</dbReference>
<keyword evidence="6" id="KW-0548">Nucleotidyltransferase</keyword>
<dbReference type="eggNOG" id="COG5126">
    <property type="taxonomic scope" value="Bacteria"/>
</dbReference>
<feature type="compositionally biased region" description="Basic and acidic residues" evidence="3">
    <location>
        <begin position="145"/>
        <end position="172"/>
    </location>
</feature>
<sequence>MKRATALTGILILALAATSLPLAAKDRGDGPRGHRAPHFDFSAVDADGDGRVTQDELQAHADARFAAADTDGDGTLSVEEMLARMEQRRAERLRRGAERMIARMDENGDGVLQAEEMGPRDESRLFARLDSDEDGAISQEELDEAREKFRDRRHGGDRGHRDGKGWKKHGND</sequence>
<dbReference type="Gene3D" id="1.10.238.10">
    <property type="entry name" value="EF-hand"/>
    <property type="match status" value="2"/>
</dbReference>
<feature type="signal peptide" evidence="4">
    <location>
        <begin position="1"/>
        <end position="24"/>
    </location>
</feature>
<keyword evidence="6" id="KW-0808">Transferase</keyword>
<evidence type="ECO:0000313" key="7">
    <source>
        <dbReference type="Proteomes" id="UP000004318"/>
    </source>
</evidence>
<dbReference type="AlphaFoldDB" id="A3U1Y8"/>
<dbReference type="GO" id="GO:0003899">
    <property type="term" value="F:DNA-directed RNA polymerase activity"/>
    <property type="evidence" value="ECO:0007669"/>
    <property type="project" value="UniProtKB-EC"/>
</dbReference>
<dbReference type="PANTHER" id="PTHR10827">
    <property type="entry name" value="RETICULOCALBIN"/>
    <property type="match status" value="1"/>
</dbReference>
<dbReference type="EC" id="2.7.7.6" evidence="6"/>
<feature type="region of interest" description="Disordered" evidence="3">
    <location>
        <begin position="113"/>
        <end position="172"/>
    </location>
</feature>
<dbReference type="PROSITE" id="PS00018">
    <property type="entry name" value="EF_HAND_1"/>
    <property type="match status" value="2"/>
</dbReference>
<evidence type="ECO:0000256" key="2">
    <source>
        <dbReference type="ARBA" id="ARBA00022737"/>
    </source>
</evidence>
<evidence type="ECO:0000256" key="3">
    <source>
        <dbReference type="SAM" id="MobiDB-lite"/>
    </source>
</evidence>
<feature type="chain" id="PRO_5002660566" evidence="4">
    <location>
        <begin position="25"/>
        <end position="172"/>
    </location>
</feature>
<evidence type="ECO:0000259" key="5">
    <source>
        <dbReference type="PROSITE" id="PS50222"/>
    </source>
</evidence>
<evidence type="ECO:0000256" key="1">
    <source>
        <dbReference type="ARBA" id="ARBA00022723"/>
    </source>
</evidence>
<feature type="domain" description="EF-hand" evidence="5">
    <location>
        <begin position="56"/>
        <end position="91"/>
    </location>
</feature>
<dbReference type="Proteomes" id="UP000004318">
    <property type="component" value="Unassembled WGS sequence"/>
</dbReference>
<comment type="caution">
    <text evidence="6">The sequence shown here is derived from an EMBL/GenBank/DDBJ whole genome shotgun (WGS) entry which is preliminary data.</text>
</comment>
<dbReference type="SUPFAM" id="SSF47473">
    <property type="entry name" value="EF-hand"/>
    <property type="match status" value="1"/>
</dbReference>
<keyword evidence="7" id="KW-1185">Reference proteome</keyword>
<dbReference type="PANTHER" id="PTHR10827:SF98">
    <property type="entry name" value="45 KDA CALCIUM-BINDING PROTEIN"/>
    <property type="match status" value="1"/>
</dbReference>
<dbReference type="STRING" id="252305.OB2597_00855"/>
<organism evidence="6 7">
    <name type="scientific">Pseudooceanicola batsensis (strain ATCC BAA-863 / DSM 15984 / KCTC 12145 / HTCC2597)</name>
    <name type="common">Oceanicola batsensis</name>
    <dbReference type="NCBI Taxonomy" id="252305"/>
    <lineage>
        <taxon>Bacteria</taxon>
        <taxon>Pseudomonadati</taxon>
        <taxon>Pseudomonadota</taxon>
        <taxon>Alphaproteobacteria</taxon>
        <taxon>Rhodobacterales</taxon>
        <taxon>Paracoccaceae</taxon>
        <taxon>Pseudooceanicola</taxon>
    </lineage>
</organism>
<gene>
    <name evidence="6" type="ORF">OB2597_00855</name>
</gene>
<reference evidence="6 7" key="1">
    <citation type="journal article" date="2010" name="J. Bacteriol.">
        <title>Genome sequences of Oceanicola granulosus HTCC2516(T) and Oceanicola batsensis HTCC2597(TDelta).</title>
        <authorList>
            <person name="Thrash J.C."/>
            <person name="Cho J.C."/>
            <person name="Vergin K.L."/>
            <person name="Giovannoni S.J."/>
        </authorList>
    </citation>
    <scope>NUCLEOTIDE SEQUENCE [LARGE SCALE GENOMIC DNA]</scope>
    <source>
        <strain evidence="7">ATCC BAA-863 / DSM 15984 / KCTC 12145 / HTCC2597</strain>
    </source>
</reference>
<evidence type="ECO:0000313" key="6">
    <source>
        <dbReference type="EMBL" id="EAQ01922.1"/>
    </source>
</evidence>
<keyword evidence="4" id="KW-0732">Signal</keyword>
<accession>A3U1Y8</accession>
<dbReference type="SMART" id="SM00054">
    <property type="entry name" value="EFh"/>
    <property type="match status" value="2"/>
</dbReference>
<dbReference type="GO" id="GO:0005509">
    <property type="term" value="F:calcium ion binding"/>
    <property type="evidence" value="ECO:0007669"/>
    <property type="project" value="InterPro"/>
</dbReference>